<comment type="caution">
    <text evidence="7">The sequence shown here is derived from an EMBL/GenBank/DDBJ whole genome shotgun (WGS) entry which is preliminary data.</text>
</comment>
<evidence type="ECO:0000313" key="8">
    <source>
        <dbReference type="Proteomes" id="UP001255601"/>
    </source>
</evidence>
<dbReference type="InterPro" id="IPR050378">
    <property type="entry name" value="Metallo-dep_Hydrolases_sf"/>
</dbReference>
<dbReference type="CDD" id="cd01314">
    <property type="entry name" value="D-HYD"/>
    <property type="match status" value="1"/>
</dbReference>
<dbReference type="AlphaFoldDB" id="A0AAJ2ER18"/>
<dbReference type="NCBIfam" id="TIGR02033">
    <property type="entry name" value="D-hydantoinase"/>
    <property type="match status" value="1"/>
</dbReference>
<gene>
    <name evidence="7" type="ORF">QE369_001888</name>
</gene>
<dbReference type="GO" id="GO:0005829">
    <property type="term" value="C:cytosol"/>
    <property type="evidence" value="ECO:0007669"/>
    <property type="project" value="TreeGrafter"/>
</dbReference>
<dbReference type="NCBIfam" id="NF009941">
    <property type="entry name" value="PRK13404.1"/>
    <property type="match status" value="1"/>
</dbReference>
<evidence type="ECO:0000256" key="3">
    <source>
        <dbReference type="ARBA" id="ARBA00022723"/>
    </source>
</evidence>
<keyword evidence="3" id="KW-0479">Metal-binding</keyword>
<dbReference type="SUPFAM" id="SSF51556">
    <property type="entry name" value="Metallo-dependent hydrolases"/>
    <property type="match status" value="1"/>
</dbReference>
<keyword evidence="4 7" id="KW-0378">Hydrolase</keyword>
<dbReference type="Gene3D" id="3.20.20.140">
    <property type="entry name" value="Metal-dependent hydrolases"/>
    <property type="match status" value="1"/>
</dbReference>
<sequence>MTEFDLIIENGTIATASDVYRASIGIKDGKIVQIGMQLTGAAKTIDASGKYVMPGGIDSHVHISQPSGEGIVMADDFASGTLSAVFGGNTTVMPFCLQEKGKPLRASLTEYHKLAEGECYTDVSFHLIISDPTDAVLGQEIPALVEDGYTSLKVFMTYEDLRLNDADILKTLDVARRTGATVMVHCENEDAIRFLINKHELEGNVAPRAHASTRPVAVEREATHRALSLAEIADVPIVIVHVSNGEAMEEIMRARQRGVRVIGETCPQYLTLTAKDLEGMDWEGAKYVCSPPPRDEAAQKECWRGIETGVFELFSSDHCPFRYDDVTGKLNPKGRENFRHIPNGIPGVEVRLPILFSQGVMDGRIELTRFVAITATNHAKTYGLYPQKGTIAVGADADIAIWDPEVRRVIRHADLHDGSDYSPYEGLEIQGVADNNDRRGDYHGRRRRTRWPERAGYLPFCHDTLDALSLIGAVPPMAGADFRLATARNEGIGLLPFRGEAETL</sequence>
<evidence type="ECO:0000256" key="4">
    <source>
        <dbReference type="ARBA" id="ARBA00022801"/>
    </source>
</evidence>
<name>A0AAJ2ER18_9HYPH</name>
<dbReference type="InterPro" id="IPR011778">
    <property type="entry name" value="Hydantoinase/dihydroPyrase"/>
</dbReference>
<dbReference type="PANTHER" id="PTHR11647">
    <property type="entry name" value="HYDRANTOINASE/DIHYDROPYRIMIDINASE FAMILY MEMBER"/>
    <property type="match status" value="1"/>
</dbReference>
<dbReference type="Gene3D" id="2.30.40.10">
    <property type="entry name" value="Urease, subunit C, domain 1"/>
    <property type="match status" value="1"/>
</dbReference>
<comment type="cofactor">
    <cofactor evidence="1">
        <name>Zn(2+)</name>
        <dbReference type="ChEBI" id="CHEBI:29105"/>
    </cofactor>
</comment>
<feature type="modified residue" description="N6-carboxylysine" evidence="5">
    <location>
        <position position="153"/>
    </location>
</feature>
<comment type="PTM">
    <text evidence="5">Carbamylation allows a single lysine to coordinate two divalent metal cations.</text>
</comment>
<organism evidence="7 8">
    <name type="scientific">Agrobacterium larrymoorei</name>
    <dbReference type="NCBI Taxonomy" id="160699"/>
    <lineage>
        <taxon>Bacteria</taxon>
        <taxon>Pseudomonadati</taxon>
        <taxon>Pseudomonadota</taxon>
        <taxon>Alphaproteobacteria</taxon>
        <taxon>Hyphomicrobiales</taxon>
        <taxon>Rhizobiaceae</taxon>
        <taxon>Rhizobium/Agrobacterium group</taxon>
        <taxon>Agrobacterium</taxon>
    </lineage>
</organism>
<dbReference type="GO" id="GO:0046872">
    <property type="term" value="F:metal ion binding"/>
    <property type="evidence" value="ECO:0007669"/>
    <property type="project" value="UniProtKB-KW"/>
</dbReference>
<proteinExistence type="inferred from homology"/>
<evidence type="ECO:0000313" key="7">
    <source>
        <dbReference type="EMBL" id="MDR6101710.1"/>
    </source>
</evidence>
<dbReference type="InterPro" id="IPR032466">
    <property type="entry name" value="Metal_Hydrolase"/>
</dbReference>
<dbReference type="InterPro" id="IPR006680">
    <property type="entry name" value="Amidohydro-rel"/>
</dbReference>
<dbReference type="SUPFAM" id="SSF51338">
    <property type="entry name" value="Composite domain of metallo-dependent hydrolases"/>
    <property type="match status" value="1"/>
</dbReference>
<accession>A0AAJ2ER18</accession>
<dbReference type="InterPro" id="IPR011059">
    <property type="entry name" value="Metal-dep_hydrolase_composite"/>
</dbReference>
<dbReference type="Pfam" id="PF01979">
    <property type="entry name" value="Amidohydro_1"/>
    <property type="match status" value="1"/>
</dbReference>
<comment type="similarity">
    <text evidence="2">Belongs to the metallo-dependent hydrolases superfamily. Hydantoinase/dihydropyrimidinase family.</text>
</comment>
<evidence type="ECO:0000259" key="6">
    <source>
        <dbReference type="Pfam" id="PF01979"/>
    </source>
</evidence>
<protein>
    <submittedName>
        <fullName evidence="7">Dihydropyrimidinase</fullName>
        <ecNumber evidence="7">3.5.2.2</ecNumber>
    </submittedName>
</protein>
<dbReference type="Proteomes" id="UP001255601">
    <property type="component" value="Unassembled WGS sequence"/>
</dbReference>
<evidence type="ECO:0000256" key="1">
    <source>
        <dbReference type="ARBA" id="ARBA00001947"/>
    </source>
</evidence>
<evidence type="ECO:0000256" key="2">
    <source>
        <dbReference type="ARBA" id="ARBA00008829"/>
    </source>
</evidence>
<dbReference type="GO" id="GO:0004157">
    <property type="term" value="F:dihydropyrimidinase activity"/>
    <property type="evidence" value="ECO:0007669"/>
    <property type="project" value="UniProtKB-EC"/>
</dbReference>
<dbReference type="EC" id="3.5.2.2" evidence="7"/>
<dbReference type="EMBL" id="JAVIZC010000001">
    <property type="protein sequence ID" value="MDR6101710.1"/>
    <property type="molecule type" value="Genomic_DNA"/>
</dbReference>
<feature type="domain" description="Amidohydrolase-related" evidence="6">
    <location>
        <begin position="51"/>
        <end position="404"/>
    </location>
</feature>
<evidence type="ECO:0000256" key="5">
    <source>
        <dbReference type="PIRSR" id="PIRSR611778-50"/>
    </source>
</evidence>
<reference evidence="7" key="1">
    <citation type="submission" date="2023-08" db="EMBL/GenBank/DDBJ databases">
        <title>Functional and genomic diversity of the sorghum phyllosphere microbiome.</title>
        <authorList>
            <person name="Shade A."/>
        </authorList>
    </citation>
    <scope>NUCLEOTIDE SEQUENCE</scope>
    <source>
        <strain evidence="7">SORGH_AS_0974</strain>
    </source>
</reference>
<dbReference type="PANTHER" id="PTHR11647:SF1">
    <property type="entry name" value="COLLAPSIN RESPONSE MEDIATOR PROTEIN"/>
    <property type="match status" value="1"/>
</dbReference>
<dbReference type="FunFam" id="3.20.20.140:FF:000174">
    <property type="entry name" value="Dihydropyrimidinase-related protein 2"/>
    <property type="match status" value="1"/>
</dbReference>